<dbReference type="Proteomes" id="UP000719412">
    <property type="component" value="Unassembled WGS sequence"/>
</dbReference>
<organism evidence="1 2">
    <name type="scientific">Tenebrio molitor</name>
    <name type="common">Yellow mealworm beetle</name>
    <dbReference type="NCBI Taxonomy" id="7067"/>
    <lineage>
        <taxon>Eukaryota</taxon>
        <taxon>Metazoa</taxon>
        <taxon>Ecdysozoa</taxon>
        <taxon>Arthropoda</taxon>
        <taxon>Hexapoda</taxon>
        <taxon>Insecta</taxon>
        <taxon>Pterygota</taxon>
        <taxon>Neoptera</taxon>
        <taxon>Endopterygota</taxon>
        <taxon>Coleoptera</taxon>
        <taxon>Polyphaga</taxon>
        <taxon>Cucujiformia</taxon>
        <taxon>Tenebrionidae</taxon>
        <taxon>Tenebrio</taxon>
    </lineage>
</organism>
<comment type="caution">
    <text evidence="1">The sequence shown here is derived from an EMBL/GenBank/DDBJ whole genome shotgun (WGS) entry which is preliminary data.</text>
</comment>
<evidence type="ECO:0000313" key="1">
    <source>
        <dbReference type="EMBL" id="KAH0816503.1"/>
    </source>
</evidence>
<protein>
    <submittedName>
        <fullName evidence="1">Uncharacterized protein</fullName>
    </submittedName>
</protein>
<sequence>MTRWKLDVTWRCHRSVFPADGYGNALRQINRNEMRASGGDPREGHPSRCFPTPAEALVEVLVIEHDGTSTTRRVFNIVRALALILYKRELLKLFRNNRAIPLISPIKSLGSFMTELFNHLLIALSSGATLHPSIASIYILHPIETRQLINTSPDLDTEFFCAVSQSTDPLQM</sequence>
<reference evidence="1" key="2">
    <citation type="submission" date="2021-08" db="EMBL/GenBank/DDBJ databases">
        <authorList>
            <person name="Eriksson T."/>
        </authorList>
    </citation>
    <scope>NUCLEOTIDE SEQUENCE</scope>
    <source>
        <strain evidence="1">Stoneville</strain>
        <tissue evidence="1">Whole head</tissue>
    </source>
</reference>
<proteinExistence type="predicted"/>
<accession>A0A8J6LEF2</accession>
<name>A0A8J6LEF2_TENMO</name>
<gene>
    <name evidence="1" type="ORF">GEV33_006288</name>
</gene>
<dbReference type="AlphaFoldDB" id="A0A8J6LEF2"/>
<dbReference type="EMBL" id="JABDTM020021430">
    <property type="protein sequence ID" value="KAH0816503.1"/>
    <property type="molecule type" value="Genomic_DNA"/>
</dbReference>
<evidence type="ECO:0000313" key="2">
    <source>
        <dbReference type="Proteomes" id="UP000719412"/>
    </source>
</evidence>
<reference evidence="1" key="1">
    <citation type="journal article" date="2020" name="J Insects Food Feed">
        <title>The yellow mealworm (Tenebrio molitor) genome: a resource for the emerging insects as food and feed industry.</title>
        <authorList>
            <person name="Eriksson T."/>
            <person name="Andere A."/>
            <person name="Kelstrup H."/>
            <person name="Emery V."/>
            <person name="Picard C."/>
        </authorList>
    </citation>
    <scope>NUCLEOTIDE SEQUENCE</scope>
    <source>
        <strain evidence="1">Stoneville</strain>
        <tissue evidence="1">Whole head</tissue>
    </source>
</reference>
<keyword evidence="2" id="KW-1185">Reference proteome</keyword>